<evidence type="ECO:0000313" key="2">
    <source>
        <dbReference type="Proteomes" id="UP000567293"/>
    </source>
</evidence>
<dbReference type="EMBL" id="JACDQQ010001959">
    <property type="protein sequence ID" value="MBA0087341.1"/>
    <property type="molecule type" value="Genomic_DNA"/>
</dbReference>
<name>A0A7V8NTU7_9BACT</name>
<organism evidence="1 2">
    <name type="scientific">Candidatus Acidiferrum panamense</name>
    <dbReference type="NCBI Taxonomy" id="2741543"/>
    <lineage>
        <taxon>Bacteria</taxon>
        <taxon>Pseudomonadati</taxon>
        <taxon>Acidobacteriota</taxon>
        <taxon>Terriglobia</taxon>
        <taxon>Candidatus Acidiferrales</taxon>
        <taxon>Candidatus Acidiferrum</taxon>
    </lineage>
</organism>
<dbReference type="AlphaFoldDB" id="A0A7V8NTU7"/>
<proteinExistence type="predicted"/>
<reference evidence="1" key="1">
    <citation type="submission" date="2020-06" db="EMBL/GenBank/DDBJ databases">
        <title>Legume-microbial interactions unlock mineral nutrients during tropical forest succession.</title>
        <authorList>
            <person name="Epihov D.Z."/>
        </authorList>
    </citation>
    <scope>NUCLEOTIDE SEQUENCE [LARGE SCALE GENOMIC DNA]</scope>
    <source>
        <strain evidence="1">Pan2503</strain>
    </source>
</reference>
<sequence length="50" mass="5867">MNRTNLFFKVEVEHDPGEKPERIGDEICRQILKVYGVRQAELSNFTSLEE</sequence>
<dbReference type="Proteomes" id="UP000567293">
    <property type="component" value="Unassembled WGS sequence"/>
</dbReference>
<keyword evidence="2" id="KW-1185">Reference proteome</keyword>
<comment type="caution">
    <text evidence="1">The sequence shown here is derived from an EMBL/GenBank/DDBJ whole genome shotgun (WGS) entry which is preliminary data.</text>
</comment>
<gene>
    <name evidence="1" type="ORF">HRJ53_20345</name>
</gene>
<accession>A0A7V8NTU7</accession>
<protein>
    <submittedName>
        <fullName evidence="1">Uncharacterized protein</fullName>
    </submittedName>
</protein>
<evidence type="ECO:0000313" key="1">
    <source>
        <dbReference type="EMBL" id="MBA0087341.1"/>
    </source>
</evidence>